<proteinExistence type="predicted"/>
<sequence length="243" mass="27609">MDEFNQKQSQYFDGYAATEQARITDSQADQIEWETFSSVLGPLEGRKVLDLGCGAGRYAIRCAQTAQEVIGVDLSPKSIELANQNAAALGLGNFSGLVFDFKAVRWENYFDLALAINVLHHTSEADLVLKNLRFSLKPGGSLVLFENNPLNPLFLPFFLMLGQLRSHWTCNYLQSNLFSLKALLERTGFEVTQVKRYGWLPTGLYNRSLGFKRWNDWANRTPFLRCFAAFHIIEAKRKEETQP</sequence>
<dbReference type="GO" id="GO:0008168">
    <property type="term" value="F:methyltransferase activity"/>
    <property type="evidence" value="ECO:0007669"/>
    <property type="project" value="UniProtKB-KW"/>
</dbReference>
<dbReference type="EMBL" id="MFNF01000067">
    <property type="protein sequence ID" value="OGG98838.1"/>
    <property type="molecule type" value="Genomic_DNA"/>
</dbReference>
<feature type="domain" description="Methyltransferase" evidence="4">
    <location>
        <begin position="45"/>
        <end position="145"/>
    </location>
</feature>
<name>A0A1F6GL52_9PROT</name>
<organism evidence="5 6">
    <name type="scientific">Candidatus Lambdaproteobacteria bacterium RIFOXYD2_FULL_56_26</name>
    <dbReference type="NCBI Taxonomy" id="1817773"/>
    <lineage>
        <taxon>Bacteria</taxon>
        <taxon>Pseudomonadati</taxon>
        <taxon>Pseudomonadota</taxon>
        <taxon>Candidatus Lambdaproteobacteria</taxon>
    </lineage>
</organism>
<dbReference type="Pfam" id="PF13847">
    <property type="entry name" value="Methyltransf_31"/>
    <property type="match status" value="1"/>
</dbReference>
<dbReference type="Gene3D" id="3.40.50.150">
    <property type="entry name" value="Vaccinia Virus protein VP39"/>
    <property type="match status" value="1"/>
</dbReference>
<comment type="caution">
    <text evidence="5">The sequence shown here is derived from an EMBL/GenBank/DDBJ whole genome shotgun (WGS) entry which is preliminary data.</text>
</comment>
<accession>A0A1F6GL52</accession>
<dbReference type="AlphaFoldDB" id="A0A1F6GL52"/>
<protein>
    <recommendedName>
        <fullName evidence="4">Methyltransferase domain-containing protein</fullName>
    </recommendedName>
</protein>
<evidence type="ECO:0000256" key="2">
    <source>
        <dbReference type="ARBA" id="ARBA00022679"/>
    </source>
</evidence>
<evidence type="ECO:0000256" key="1">
    <source>
        <dbReference type="ARBA" id="ARBA00022603"/>
    </source>
</evidence>
<dbReference type="CDD" id="cd02440">
    <property type="entry name" value="AdoMet_MTases"/>
    <property type="match status" value="1"/>
</dbReference>
<keyword evidence="1" id="KW-0489">Methyltransferase</keyword>
<evidence type="ECO:0000313" key="6">
    <source>
        <dbReference type="Proteomes" id="UP000177583"/>
    </source>
</evidence>
<dbReference type="SUPFAM" id="SSF53335">
    <property type="entry name" value="S-adenosyl-L-methionine-dependent methyltransferases"/>
    <property type="match status" value="1"/>
</dbReference>
<dbReference type="PANTHER" id="PTHR43464">
    <property type="entry name" value="METHYLTRANSFERASE"/>
    <property type="match status" value="1"/>
</dbReference>
<evidence type="ECO:0000256" key="3">
    <source>
        <dbReference type="ARBA" id="ARBA00022691"/>
    </source>
</evidence>
<dbReference type="PANTHER" id="PTHR43464:SF19">
    <property type="entry name" value="UBIQUINONE BIOSYNTHESIS O-METHYLTRANSFERASE, MITOCHONDRIAL"/>
    <property type="match status" value="1"/>
</dbReference>
<reference evidence="5 6" key="1">
    <citation type="journal article" date="2016" name="Nat. Commun.">
        <title>Thousands of microbial genomes shed light on interconnected biogeochemical processes in an aquifer system.</title>
        <authorList>
            <person name="Anantharaman K."/>
            <person name="Brown C.T."/>
            <person name="Hug L.A."/>
            <person name="Sharon I."/>
            <person name="Castelle C.J."/>
            <person name="Probst A.J."/>
            <person name="Thomas B.C."/>
            <person name="Singh A."/>
            <person name="Wilkins M.J."/>
            <person name="Karaoz U."/>
            <person name="Brodie E.L."/>
            <person name="Williams K.H."/>
            <person name="Hubbard S.S."/>
            <person name="Banfield J.F."/>
        </authorList>
    </citation>
    <scope>NUCLEOTIDE SEQUENCE [LARGE SCALE GENOMIC DNA]</scope>
</reference>
<keyword evidence="3" id="KW-0949">S-adenosyl-L-methionine</keyword>
<dbReference type="GO" id="GO:0032259">
    <property type="term" value="P:methylation"/>
    <property type="evidence" value="ECO:0007669"/>
    <property type="project" value="UniProtKB-KW"/>
</dbReference>
<keyword evidence="2" id="KW-0808">Transferase</keyword>
<dbReference type="InterPro" id="IPR025714">
    <property type="entry name" value="Methyltranfer_dom"/>
</dbReference>
<dbReference type="InterPro" id="IPR029063">
    <property type="entry name" value="SAM-dependent_MTases_sf"/>
</dbReference>
<evidence type="ECO:0000313" key="5">
    <source>
        <dbReference type="EMBL" id="OGG98838.1"/>
    </source>
</evidence>
<evidence type="ECO:0000259" key="4">
    <source>
        <dbReference type="Pfam" id="PF13847"/>
    </source>
</evidence>
<dbReference type="Proteomes" id="UP000177583">
    <property type="component" value="Unassembled WGS sequence"/>
</dbReference>
<gene>
    <name evidence="5" type="ORF">A2557_00035</name>
</gene>